<dbReference type="InterPro" id="IPR008332">
    <property type="entry name" value="MethylG_MeTrfase_N"/>
</dbReference>
<reference evidence="12 13" key="1">
    <citation type="submission" date="2012-09" db="EMBL/GenBank/DDBJ databases">
        <title>Genome Sequence of Bacillus sp. DW5-4.</title>
        <authorList>
            <person name="Lai Q."/>
            <person name="Liu Y."/>
            <person name="Shao Z."/>
        </authorList>
    </citation>
    <scope>NUCLEOTIDE SEQUENCE [LARGE SCALE GENOMIC DNA]</scope>
    <source>
        <strain evidence="12 13">DW5-4</strain>
    </source>
</reference>
<evidence type="ECO:0000313" key="12">
    <source>
        <dbReference type="EMBL" id="KEP26094.1"/>
    </source>
</evidence>
<evidence type="ECO:0000256" key="1">
    <source>
        <dbReference type="ARBA" id="ARBA00001286"/>
    </source>
</evidence>
<dbReference type="EC" id="2.1.1.63" evidence="9"/>
<dbReference type="PANTHER" id="PTHR10815">
    <property type="entry name" value="METHYLATED-DNA--PROTEIN-CYSTEINE METHYLTRANSFERASE"/>
    <property type="match status" value="1"/>
</dbReference>
<evidence type="ECO:0000256" key="7">
    <source>
        <dbReference type="ARBA" id="ARBA00023204"/>
    </source>
</evidence>
<dbReference type="InterPro" id="IPR036388">
    <property type="entry name" value="WH-like_DNA-bd_sf"/>
</dbReference>
<organism evidence="12 13">
    <name type="scientific">Bacillus zhangzhouensis</name>
    <dbReference type="NCBI Taxonomy" id="1178540"/>
    <lineage>
        <taxon>Bacteria</taxon>
        <taxon>Bacillati</taxon>
        <taxon>Bacillota</taxon>
        <taxon>Bacilli</taxon>
        <taxon>Bacillales</taxon>
        <taxon>Bacillaceae</taxon>
        <taxon>Bacillus</taxon>
    </lineage>
</organism>
<dbReference type="FunFam" id="1.10.10.10:FF:000214">
    <property type="entry name" value="Methylated-DNA--protein-cysteine methyltransferase"/>
    <property type="match status" value="1"/>
</dbReference>
<dbReference type="Pfam" id="PF01035">
    <property type="entry name" value="DNA_binding_1"/>
    <property type="match status" value="1"/>
</dbReference>
<dbReference type="Gene3D" id="3.30.160.70">
    <property type="entry name" value="Methylated DNA-protein cysteine methyltransferase domain"/>
    <property type="match status" value="1"/>
</dbReference>
<dbReference type="GO" id="GO:0003908">
    <property type="term" value="F:methylated-DNA-[protein]-cysteine S-methyltransferase activity"/>
    <property type="evidence" value="ECO:0007669"/>
    <property type="project" value="UniProtKB-UniRule"/>
</dbReference>
<name>A0A081LA18_9BACI</name>
<dbReference type="SUPFAM" id="SSF46767">
    <property type="entry name" value="Methylated DNA-protein cysteine methyltransferase, C-terminal domain"/>
    <property type="match status" value="1"/>
</dbReference>
<dbReference type="RefSeq" id="WP_034322127.1">
    <property type="nucleotide sequence ID" value="NZ_JBCMYH010000020.1"/>
</dbReference>
<keyword evidence="13" id="KW-1185">Reference proteome</keyword>
<dbReference type="CDD" id="cd06445">
    <property type="entry name" value="ATase"/>
    <property type="match status" value="1"/>
</dbReference>
<gene>
    <name evidence="12" type="ORF">BA70_03515</name>
</gene>
<comment type="catalytic activity">
    <reaction evidence="1 9">
        <text>a 4-O-methyl-thymidine in DNA + L-cysteinyl-[protein] = a thymidine in DNA + S-methyl-L-cysteinyl-[protein]</text>
        <dbReference type="Rhea" id="RHEA:53428"/>
        <dbReference type="Rhea" id="RHEA-COMP:10131"/>
        <dbReference type="Rhea" id="RHEA-COMP:10132"/>
        <dbReference type="Rhea" id="RHEA-COMP:13555"/>
        <dbReference type="Rhea" id="RHEA-COMP:13556"/>
        <dbReference type="ChEBI" id="CHEBI:29950"/>
        <dbReference type="ChEBI" id="CHEBI:82612"/>
        <dbReference type="ChEBI" id="CHEBI:137386"/>
        <dbReference type="ChEBI" id="CHEBI:137387"/>
        <dbReference type="EC" id="2.1.1.63"/>
    </reaction>
</comment>
<dbReference type="HAMAP" id="MF_00772">
    <property type="entry name" value="OGT"/>
    <property type="match status" value="1"/>
</dbReference>
<comment type="subcellular location">
    <subcellularLocation>
        <location evidence="9">Cytoplasm</location>
    </subcellularLocation>
</comment>
<comment type="similarity">
    <text evidence="2 9">Belongs to the MGMT family.</text>
</comment>
<feature type="active site" description="Nucleophile; methyl group acceptor" evidence="9">
    <location>
        <position position="128"/>
    </location>
</feature>
<evidence type="ECO:0000256" key="4">
    <source>
        <dbReference type="ARBA" id="ARBA00022603"/>
    </source>
</evidence>
<dbReference type="SUPFAM" id="SSF53155">
    <property type="entry name" value="Methylated DNA-protein cysteine methyltransferase domain"/>
    <property type="match status" value="1"/>
</dbReference>
<feature type="domain" description="Methylated-DNA-[protein]-cysteine S-methyltransferase DNA binding" evidence="10">
    <location>
        <begin position="77"/>
        <end position="158"/>
    </location>
</feature>
<dbReference type="GO" id="GO:0032259">
    <property type="term" value="P:methylation"/>
    <property type="evidence" value="ECO:0007669"/>
    <property type="project" value="UniProtKB-KW"/>
</dbReference>
<evidence type="ECO:0000256" key="8">
    <source>
        <dbReference type="ARBA" id="ARBA00049348"/>
    </source>
</evidence>
<sequence length="163" mass="18236">MYYTVYHAPIGALYILEKDGVIIEVVFDDEPFLAKKQASDLKKEDTSVLREAKKQLDEYFKGDRKVFDLPLKQAGSPFQEQVWEALSAIPYGESKSYADIAEAIGNPKAVRAIGQANRRNALPIFIPCHRVIGKDRSLTGYAGTKTDMKAVLLELEGIPFVQK</sequence>
<dbReference type="PANTHER" id="PTHR10815:SF5">
    <property type="entry name" value="METHYLATED-DNA--PROTEIN-CYSTEINE METHYLTRANSFERASE"/>
    <property type="match status" value="1"/>
</dbReference>
<dbReference type="GO" id="GO:0005737">
    <property type="term" value="C:cytoplasm"/>
    <property type="evidence" value="ECO:0007669"/>
    <property type="project" value="UniProtKB-SubCell"/>
</dbReference>
<comment type="caution">
    <text evidence="12">The sequence shown here is derived from an EMBL/GenBank/DDBJ whole genome shotgun (WGS) entry which is preliminary data.</text>
</comment>
<evidence type="ECO:0000256" key="3">
    <source>
        <dbReference type="ARBA" id="ARBA00022490"/>
    </source>
</evidence>
<dbReference type="Proteomes" id="UP000028091">
    <property type="component" value="Unassembled WGS sequence"/>
</dbReference>
<keyword evidence="6 9" id="KW-0227">DNA damage</keyword>
<dbReference type="OrthoDB" id="9802228at2"/>
<dbReference type="EMBL" id="JOTP01000012">
    <property type="protein sequence ID" value="KEP26094.1"/>
    <property type="molecule type" value="Genomic_DNA"/>
</dbReference>
<keyword evidence="7 9" id="KW-0234">DNA repair</keyword>
<accession>A0A081LA18</accession>
<dbReference type="InterPro" id="IPR036217">
    <property type="entry name" value="MethylDNA_cys_MeTrfase_DNAb"/>
</dbReference>
<evidence type="ECO:0000256" key="6">
    <source>
        <dbReference type="ARBA" id="ARBA00022763"/>
    </source>
</evidence>
<dbReference type="InterPro" id="IPR014048">
    <property type="entry name" value="MethylDNA_cys_MeTrfase_DNA-bd"/>
</dbReference>
<evidence type="ECO:0000259" key="11">
    <source>
        <dbReference type="Pfam" id="PF02870"/>
    </source>
</evidence>
<comment type="miscellaneous">
    <text evidence="9">This enzyme catalyzes only one turnover and therefore is not strictly catalytic. According to one definition, an enzyme is a biocatalyst that acts repeatedly and over many reaction cycles.</text>
</comment>
<keyword evidence="5 9" id="KW-0808">Transferase</keyword>
<protein>
    <recommendedName>
        <fullName evidence="9">Methylated-DNA--protein-cysteine methyltransferase</fullName>
        <ecNumber evidence="9">2.1.1.63</ecNumber>
    </recommendedName>
    <alternativeName>
        <fullName evidence="9">6-O-methylguanine-DNA methyltransferase</fullName>
        <shortName evidence="9">MGMT</shortName>
    </alternativeName>
    <alternativeName>
        <fullName evidence="9">O-6-methylguanine-DNA-alkyltransferase</fullName>
    </alternativeName>
</protein>
<dbReference type="Gene3D" id="1.10.10.10">
    <property type="entry name" value="Winged helix-like DNA-binding domain superfamily/Winged helix DNA-binding domain"/>
    <property type="match status" value="1"/>
</dbReference>
<evidence type="ECO:0000256" key="5">
    <source>
        <dbReference type="ARBA" id="ARBA00022679"/>
    </source>
</evidence>
<comment type="catalytic activity">
    <reaction evidence="8 9">
        <text>a 6-O-methyl-2'-deoxyguanosine in DNA + L-cysteinyl-[protein] = S-methyl-L-cysteinyl-[protein] + a 2'-deoxyguanosine in DNA</text>
        <dbReference type="Rhea" id="RHEA:24000"/>
        <dbReference type="Rhea" id="RHEA-COMP:10131"/>
        <dbReference type="Rhea" id="RHEA-COMP:10132"/>
        <dbReference type="Rhea" id="RHEA-COMP:11367"/>
        <dbReference type="Rhea" id="RHEA-COMP:11368"/>
        <dbReference type="ChEBI" id="CHEBI:29950"/>
        <dbReference type="ChEBI" id="CHEBI:82612"/>
        <dbReference type="ChEBI" id="CHEBI:85445"/>
        <dbReference type="ChEBI" id="CHEBI:85448"/>
        <dbReference type="EC" id="2.1.1.63"/>
    </reaction>
</comment>
<feature type="domain" description="Methylguanine DNA methyltransferase ribonuclease-like" evidence="11">
    <location>
        <begin position="1"/>
        <end position="72"/>
    </location>
</feature>
<keyword evidence="4 9" id="KW-0489">Methyltransferase</keyword>
<dbReference type="NCBIfam" id="TIGR00589">
    <property type="entry name" value="ogt"/>
    <property type="match status" value="1"/>
</dbReference>
<evidence type="ECO:0000256" key="9">
    <source>
        <dbReference type="HAMAP-Rule" id="MF_00772"/>
    </source>
</evidence>
<dbReference type="eggNOG" id="COG0350">
    <property type="taxonomic scope" value="Bacteria"/>
</dbReference>
<keyword evidence="3 9" id="KW-0963">Cytoplasm</keyword>
<evidence type="ECO:0000313" key="13">
    <source>
        <dbReference type="Proteomes" id="UP000028091"/>
    </source>
</evidence>
<dbReference type="GO" id="GO:0006307">
    <property type="term" value="P:DNA alkylation repair"/>
    <property type="evidence" value="ECO:0007669"/>
    <property type="project" value="UniProtKB-UniRule"/>
</dbReference>
<proteinExistence type="inferred from homology"/>
<evidence type="ECO:0000259" key="10">
    <source>
        <dbReference type="Pfam" id="PF01035"/>
    </source>
</evidence>
<evidence type="ECO:0000256" key="2">
    <source>
        <dbReference type="ARBA" id="ARBA00008711"/>
    </source>
</evidence>
<dbReference type="InterPro" id="IPR001497">
    <property type="entry name" value="MethylDNA_cys_MeTrfase_AS"/>
</dbReference>
<dbReference type="Pfam" id="PF02870">
    <property type="entry name" value="Methyltransf_1N"/>
    <property type="match status" value="1"/>
</dbReference>
<dbReference type="InterPro" id="IPR036631">
    <property type="entry name" value="MGMT_N_sf"/>
</dbReference>
<dbReference type="InterPro" id="IPR023546">
    <property type="entry name" value="MGMT"/>
</dbReference>
<dbReference type="PROSITE" id="PS00374">
    <property type="entry name" value="MGMT"/>
    <property type="match status" value="1"/>
</dbReference>
<comment type="function">
    <text evidence="9">Involved in the cellular defense against the biological effects of O6-methylguanine (O6-MeG) and O4-methylthymine (O4-MeT) in DNA. Repairs the methylated nucleobase in DNA by stoichiometrically transferring the methyl group to a cysteine residue in the enzyme. This is a suicide reaction: the enzyme is irreversibly inactivated.</text>
</comment>
<dbReference type="AlphaFoldDB" id="A0A081LA18"/>